<organism evidence="3">
    <name type="scientific">Naegleria gruberi</name>
    <name type="common">Amoeba</name>
    <dbReference type="NCBI Taxonomy" id="5762"/>
    <lineage>
        <taxon>Eukaryota</taxon>
        <taxon>Discoba</taxon>
        <taxon>Heterolobosea</taxon>
        <taxon>Tetramitia</taxon>
        <taxon>Eutetramitia</taxon>
        <taxon>Vahlkampfiidae</taxon>
        <taxon>Naegleria</taxon>
    </lineage>
</organism>
<sequence>MSTEEDWRSINTAGTTLSTIDGKMQITLDKRVTHKAFKEVLEYLYTDKVSWDKDTEKDLIKETQEAAKYLSLDRLDVIAETYLDKSKNVVVPESSWWKNMKWAFENLRTGKWDLSDLTLVCSEEDGKTVEVKCHAVILTSACKYFHGMLLGDVENEQKKTMRIDIEDATEKQMLAILKYIYTREFEVEVDDVVGVWIAAHKFLLEDLQVECESMIMKNINKENVEEIKKIAEMVQSKRIIELCDEIQHKN</sequence>
<dbReference type="SMART" id="SM00225">
    <property type="entry name" value="BTB"/>
    <property type="match status" value="1"/>
</dbReference>
<evidence type="ECO:0000313" key="2">
    <source>
        <dbReference type="EMBL" id="EFC39123.1"/>
    </source>
</evidence>
<dbReference type="eggNOG" id="KOG4441">
    <property type="taxonomic scope" value="Eukaryota"/>
</dbReference>
<dbReference type="RefSeq" id="XP_002671867.1">
    <property type="nucleotide sequence ID" value="XM_002671821.1"/>
</dbReference>
<dbReference type="Proteomes" id="UP000006671">
    <property type="component" value="Unassembled WGS sequence"/>
</dbReference>
<dbReference type="STRING" id="5762.D2VVJ5"/>
<evidence type="ECO:0000313" key="3">
    <source>
        <dbReference type="Proteomes" id="UP000006671"/>
    </source>
</evidence>
<feature type="domain" description="BTB" evidence="1">
    <location>
        <begin position="115"/>
        <end position="189"/>
    </location>
</feature>
<dbReference type="InterPro" id="IPR011333">
    <property type="entry name" value="SKP1/BTB/POZ_sf"/>
</dbReference>
<dbReference type="OMA" id="VECESMI"/>
<name>D2VVJ5_NAEGR</name>
<dbReference type="PROSITE" id="PS50097">
    <property type="entry name" value="BTB"/>
    <property type="match status" value="1"/>
</dbReference>
<dbReference type="PANTHER" id="PTHR24413">
    <property type="entry name" value="SPECKLE-TYPE POZ PROTEIN"/>
    <property type="match status" value="1"/>
</dbReference>
<dbReference type="KEGG" id="ngr:NAEGRDRAFT_81386"/>
<dbReference type="InterPro" id="IPR000210">
    <property type="entry name" value="BTB/POZ_dom"/>
</dbReference>
<protein>
    <submittedName>
        <fullName evidence="2">Predicted protein</fullName>
    </submittedName>
</protein>
<dbReference type="InParanoid" id="D2VVJ5"/>
<dbReference type="CDD" id="cd18186">
    <property type="entry name" value="BTB_POZ_ZBTB_KLHL-like"/>
    <property type="match status" value="1"/>
</dbReference>
<dbReference type="OrthoDB" id="10249567at2759"/>
<keyword evidence="3" id="KW-1185">Reference proteome</keyword>
<dbReference type="SUPFAM" id="SSF54695">
    <property type="entry name" value="POZ domain"/>
    <property type="match status" value="2"/>
</dbReference>
<dbReference type="EMBL" id="GG738902">
    <property type="protein sequence ID" value="EFC39123.1"/>
    <property type="molecule type" value="Genomic_DNA"/>
</dbReference>
<evidence type="ECO:0000259" key="1">
    <source>
        <dbReference type="PROSITE" id="PS50097"/>
    </source>
</evidence>
<dbReference type="Gene3D" id="3.30.710.10">
    <property type="entry name" value="Potassium Channel Kv1.1, Chain A"/>
    <property type="match status" value="2"/>
</dbReference>
<dbReference type="Pfam" id="PF00651">
    <property type="entry name" value="BTB"/>
    <property type="match status" value="2"/>
</dbReference>
<accession>D2VVJ5</accession>
<proteinExistence type="predicted"/>
<dbReference type="AlphaFoldDB" id="D2VVJ5"/>
<gene>
    <name evidence="2" type="ORF">NAEGRDRAFT_81386</name>
</gene>
<dbReference type="VEuPathDB" id="AmoebaDB:NAEGRDRAFT_81386"/>
<reference evidence="2 3" key="1">
    <citation type="journal article" date="2010" name="Cell">
        <title>The genome of Naegleria gruberi illuminates early eukaryotic versatility.</title>
        <authorList>
            <person name="Fritz-Laylin L.K."/>
            <person name="Prochnik S.E."/>
            <person name="Ginger M.L."/>
            <person name="Dacks J.B."/>
            <person name="Carpenter M.L."/>
            <person name="Field M.C."/>
            <person name="Kuo A."/>
            <person name="Paredez A."/>
            <person name="Chapman J."/>
            <person name="Pham J."/>
            <person name="Shu S."/>
            <person name="Neupane R."/>
            <person name="Cipriano M."/>
            <person name="Mancuso J."/>
            <person name="Tu H."/>
            <person name="Salamov A."/>
            <person name="Lindquist E."/>
            <person name="Shapiro H."/>
            <person name="Lucas S."/>
            <person name="Grigoriev I.V."/>
            <person name="Cande W.Z."/>
            <person name="Fulton C."/>
            <person name="Rokhsar D.S."/>
            <person name="Dawson S.C."/>
        </authorList>
    </citation>
    <scope>NUCLEOTIDE SEQUENCE [LARGE SCALE GENOMIC DNA]</scope>
    <source>
        <strain evidence="2 3">NEG-M</strain>
    </source>
</reference>
<dbReference type="GeneID" id="8858158"/>